<dbReference type="AlphaFoldDB" id="A0ABD0K9P5"/>
<gene>
    <name evidence="1" type="ORF">BaRGS_00025001</name>
</gene>
<name>A0ABD0K9P5_9CAEN</name>
<evidence type="ECO:0000313" key="2">
    <source>
        <dbReference type="Proteomes" id="UP001519460"/>
    </source>
</evidence>
<dbReference type="Proteomes" id="UP001519460">
    <property type="component" value="Unassembled WGS sequence"/>
</dbReference>
<comment type="caution">
    <text evidence="1">The sequence shown here is derived from an EMBL/GenBank/DDBJ whole genome shotgun (WGS) entry which is preliminary data.</text>
</comment>
<reference evidence="1 2" key="1">
    <citation type="journal article" date="2023" name="Sci. Data">
        <title>Genome assembly of the Korean intertidal mud-creeper Batillaria attramentaria.</title>
        <authorList>
            <person name="Patra A.K."/>
            <person name="Ho P.T."/>
            <person name="Jun S."/>
            <person name="Lee S.J."/>
            <person name="Kim Y."/>
            <person name="Won Y.J."/>
        </authorList>
    </citation>
    <scope>NUCLEOTIDE SEQUENCE [LARGE SCALE GENOMIC DNA]</scope>
    <source>
        <strain evidence="1">Wonlab-2016</strain>
    </source>
</reference>
<evidence type="ECO:0000313" key="1">
    <source>
        <dbReference type="EMBL" id="KAK7483785.1"/>
    </source>
</evidence>
<accession>A0ABD0K9P5</accession>
<dbReference type="EMBL" id="JACVVK020000221">
    <property type="protein sequence ID" value="KAK7483785.1"/>
    <property type="molecule type" value="Genomic_DNA"/>
</dbReference>
<keyword evidence="2" id="KW-1185">Reference proteome</keyword>
<organism evidence="1 2">
    <name type="scientific">Batillaria attramentaria</name>
    <dbReference type="NCBI Taxonomy" id="370345"/>
    <lineage>
        <taxon>Eukaryota</taxon>
        <taxon>Metazoa</taxon>
        <taxon>Spiralia</taxon>
        <taxon>Lophotrochozoa</taxon>
        <taxon>Mollusca</taxon>
        <taxon>Gastropoda</taxon>
        <taxon>Caenogastropoda</taxon>
        <taxon>Sorbeoconcha</taxon>
        <taxon>Cerithioidea</taxon>
        <taxon>Batillariidae</taxon>
        <taxon>Batillaria</taxon>
    </lineage>
</organism>
<sequence>MKTVLTKRDAVFFWDSESLQSLVSAMKTKQGLLSSEGISCRKRIVESRSENEDEAATRRVRLSMTRQKLARSGFSAGRLCWFAACTEAND</sequence>
<proteinExistence type="predicted"/>
<protein>
    <submittedName>
        <fullName evidence="1">Uncharacterized protein</fullName>
    </submittedName>
</protein>